<evidence type="ECO:0000313" key="12">
    <source>
        <dbReference type="RefSeq" id="XP_002730891.1"/>
    </source>
</evidence>
<dbReference type="Proteomes" id="UP000694865">
    <property type="component" value="Unplaced"/>
</dbReference>
<dbReference type="InterPro" id="IPR021644">
    <property type="entry name" value="CAF-1_p150_acidic"/>
</dbReference>
<keyword evidence="6" id="KW-0539">Nucleus</keyword>
<feature type="compositionally biased region" description="Polar residues" evidence="7">
    <location>
        <begin position="65"/>
        <end position="85"/>
    </location>
</feature>
<evidence type="ECO:0000256" key="2">
    <source>
        <dbReference type="ARBA" id="ARBA00022705"/>
    </source>
</evidence>
<evidence type="ECO:0000256" key="5">
    <source>
        <dbReference type="ARBA" id="ARBA00023204"/>
    </source>
</evidence>
<dbReference type="GeneID" id="100377955"/>
<evidence type="ECO:0000256" key="3">
    <source>
        <dbReference type="ARBA" id="ARBA00022763"/>
    </source>
</evidence>
<feature type="domain" description="Chromatin assembly factor 1 subunit A dimerization" evidence="9">
    <location>
        <begin position="542"/>
        <end position="610"/>
    </location>
</feature>
<dbReference type="Pfam" id="PF12253">
    <property type="entry name" value="CAF1A_dimeriz"/>
    <property type="match status" value="1"/>
</dbReference>
<feature type="region of interest" description="Disordered" evidence="7">
    <location>
        <begin position="1"/>
        <end position="171"/>
    </location>
</feature>
<feature type="region of interest" description="Disordered" evidence="7">
    <location>
        <begin position="785"/>
        <end position="804"/>
    </location>
</feature>
<dbReference type="InterPro" id="IPR022043">
    <property type="entry name" value="CAF1A_DD"/>
</dbReference>
<evidence type="ECO:0000259" key="8">
    <source>
        <dbReference type="Pfam" id="PF11600"/>
    </source>
</evidence>
<comment type="subcellular location">
    <subcellularLocation>
        <location evidence="1">Nucleus</location>
    </subcellularLocation>
</comment>
<feature type="compositionally biased region" description="Polar residues" evidence="7">
    <location>
        <begin position="251"/>
        <end position="277"/>
    </location>
</feature>
<feature type="domain" description="Chromatin assembly factor 1 p150 subunit acidic region" evidence="8">
    <location>
        <begin position="308"/>
        <end position="449"/>
    </location>
</feature>
<dbReference type="RefSeq" id="XP_002730891.1">
    <property type="nucleotide sequence ID" value="XM_002730845.2"/>
</dbReference>
<keyword evidence="3" id="KW-0227">DNA damage</keyword>
<keyword evidence="5" id="KW-0234">DNA repair</keyword>
<accession>A0ABM0GIZ9</accession>
<feature type="domain" description="Chromatin assembly factor 1 subunit p150 C-terminal" evidence="10">
    <location>
        <begin position="662"/>
        <end position="763"/>
    </location>
</feature>
<keyword evidence="4" id="KW-0143">Chaperone</keyword>
<evidence type="ECO:0000256" key="6">
    <source>
        <dbReference type="ARBA" id="ARBA00023242"/>
    </source>
</evidence>
<feature type="region of interest" description="Disordered" evidence="7">
    <location>
        <begin position="945"/>
        <end position="990"/>
    </location>
</feature>
<evidence type="ECO:0000256" key="7">
    <source>
        <dbReference type="SAM" id="MobiDB-lite"/>
    </source>
</evidence>
<protein>
    <submittedName>
        <fullName evidence="12">Chromatin assembly factor 1 subunit A-like</fullName>
    </submittedName>
</protein>
<feature type="compositionally biased region" description="Polar residues" evidence="7">
    <location>
        <begin position="143"/>
        <end position="154"/>
    </location>
</feature>
<name>A0ABM0GIZ9_SACKO</name>
<dbReference type="Pfam" id="PF11600">
    <property type="entry name" value="CAF1A_acidic"/>
    <property type="match status" value="1"/>
</dbReference>
<sequence>MLGELVEDGTMDIKKNIADSKAKKDPLCSPPCKKLKQARLPFKPLDAKSPTPSNKQCKKRKLSGSDKSMQSPKNAKLSTEATPSIVTEHKSINDRLAAFKYQGPADGENEVSSSSESEKLKSAGKAVDKQKGHKLTLDAFVQRPQQSQVSTSDGLETIELNDSDEDDSGRTSVKIQFVVDNDKEHASEHIDASIEAVISKARKSVDSISSQDGDSEMDVSQEKVSHDDSLVLIYSTESTDSEEDEKDVKDNLTSPKVMNHKNQVNSTPKNMIMSSKKTPLRAKSLQKSAEKDRIKEEKAKERLEQLRIKEQEKAEKQRLKEEIKRAKEKEREETRKQKQIEKEKKEQEKREKKEKEEQERLEKLKAKEEERRKKQELVDAKTEEKRKKEDDRKKQEDEKKKIEEEKIKKEQKVKNSFKSFFSKVESTPKPTQVKSLGPFMVFQQKKDMVLAPRCRTDSFHGDRMKEFDRHFAEQNSTIAYLHDIKSGKHKPGKSGRTLIQRKVQSEKTVSMETDDIQVIEELSSKPSEKKKVNEKVYRMKGKLFQFHENHRPAYWGSFGKKSNIVKPRKPLAKDEEILDYEVDSDDEWEEPGESLSHSEGEDDNNEGSDDSGDDDGFFVPHGYLSENEGCDEEADDLESFKVKRAAKATQWEAELRRQTQPKEPVIIGCIWAGEKTHEKLEKFKILSFVSVPVPTSFTMKTTGESIDFGSESLSRSTTSNKKPVPKEALPDLISLIHGNRSGIKVLIKEFREHWNKKVNAGDGEDTEVITKPDESNLKKDPMIETLSTPTRSRPGTPVESRPSTPLEQQFIDQSQDYIISKRQLDIKINAIAVREKRAGCKNVCWYVHQNILEEYKLTELPIPNQWNYVTKTPKHAIPVGDVFALNEETVKPVSGKAIPNIMQFAKPVSPSSLFEKAKIDEVTPKTNKNTILSAFQNQTCKVSLQSDPGYTADSESDDDDDDDDDCFMVDENDKSPAIDKSLSTSNVESPKGQLTLLSMLKSPTADLSRSANPDKSSVKSVSAVCPQNITVSTNSLSVQHVKNTQEITANSAESTTDISVRISRENKKKETEIGIID</sequence>
<dbReference type="InterPro" id="IPR029105">
    <property type="entry name" value="CAF1-p150_C2"/>
</dbReference>
<feature type="compositionally biased region" description="Basic and acidic residues" evidence="7">
    <location>
        <begin position="288"/>
        <end position="408"/>
    </location>
</feature>
<feature type="compositionally biased region" description="Basic and acidic residues" evidence="7">
    <location>
        <begin position="116"/>
        <end position="130"/>
    </location>
</feature>
<feature type="region of interest" description="Disordered" evidence="7">
    <location>
        <begin position="576"/>
        <end position="630"/>
    </location>
</feature>
<feature type="compositionally biased region" description="Acidic residues" evidence="7">
    <location>
        <begin position="576"/>
        <end position="592"/>
    </location>
</feature>
<feature type="compositionally biased region" description="Acidic residues" evidence="7">
    <location>
        <begin position="1"/>
        <end position="10"/>
    </location>
</feature>
<evidence type="ECO:0000256" key="4">
    <source>
        <dbReference type="ARBA" id="ARBA00023186"/>
    </source>
</evidence>
<dbReference type="PANTHER" id="PTHR15272:SF0">
    <property type="entry name" value="CHROMATIN ASSEMBLY FACTOR 1 SUBUNIT A"/>
    <property type="match status" value="1"/>
</dbReference>
<feature type="compositionally biased region" description="Basic and acidic residues" evidence="7">
    <location>
        <begin position="11"/>
        <end position="26"/>
    </location>
</feature>
<keyword evidence="2" id="KW-0235">DNA replication</keyword>
<keyword evidence="11" id="KW-1185">Reference proteome</keyword>
<evidence type="ECO:0000313" key="11">
    <source>
        <dbReference type="Proteomes" id="UP000694865"/>
    </source>
</evidence>
<feature type="domain" description="Chromatin assembly factor 1 subunit p150 C-terminal" evidence="10">
    <location>
        <begin position="791"/>
        <end position="875"/>
    </location>
</feature>
<feature type="compositionally biased region" description="Basic and acidic residues" evidence="7">
    <location>
        <begin position="220"/>
        <end position="229"/>
    </location>
</feature>
<feature type="region of interest" description="Disordered" evidence="7">
    <location>
        <begin position="201"/>
        <end position="408"/>
    </location>
</feature>
<proteinExistence type="predicted"/>
<feature type="compositionally biased region" description="Acidic residues" evidence="7">
    <location>
        <begin position="954"/>
        <end position="970"/>
    </location>
</feature>
<dbReference type="Pfam" id="PF15539">
    <property type="entry name" value="CAF1-p150_C2"/>
    <property type="match status" value="2"/>
</dbReference>
<organism evidence="11 12">
    <name type="scientific">Saccoglossus kowalevskii</name>
    <name type="common">Acorn worm</name>
    <dbReference type="NCBI Taxonomy" id="10224"/>
    <lineage>
        <taxon>Eukaryota</taxon>
        <taxon>Metazoa</taxon>
        <taxon>Hemichordata</taxon>
        <taxon>Enteropneusta</taxon>
        <taxon>Harrimaniidae</taxon>
        <taxon>Saccoglossus</taxon>
    </lineage>
</organism>
<reference evidence="12" key="1">
    <citation type="submission" date="2025-08" db="UniProtKB">
        <authorList>
            <consortium name="RefSeq"/>
        </authorList>
    </citation>
    <scope>IDENTIFICATION</scope>
    <source>
        <tissue evidence="12">Testes</tissue>
    </source>
</reference>
<dbReference type="PANTHER" id="PTHR15272">
    <property type="entry name" value="CHROMATIN ASSEMBLY FACTOR 1 SUBUNIT A CAF-1 SUBUNIT A"/>
    <property type="match status" value="1"/>
</dbReference>
<evidence type="ECO:0000259" key="9">
    <source>
        <dbReference type="Pfam" id="PF12253"/>
    </source>
</evidence>
<gene>
    <name evidence="12" type="primary">LOC100377955</name>
</gene>
<evidence type="ECO:0000259" key="10">
    <source>
        <dbReference type="Pfam" id="PF15539"/>
    </source>
</evidence>
<evidence type="ECO:0000256" key="1">
    <source>
        <dbReference type="ARBA" id="ARBA00004123"/>
    </source>
</evidence>
<feature type="compositionally biased region" description="Acidic residues" evidence="7">
    <location>
        <begin position="600"/>
        <end position="616"/>
    </location>
</feature>